<dbReference type="PANTHER" id="PTHR11265">
    <property type="entry name" value="S-ADENOSYL-METHYLTRANSFERASE MRAW"/>
    <property type="match status" value="1"/>
</dbReference>
<feature type="region of interest" description="Disordered" evidence="7">
    <location>
        <begin position="270"/>
        <end position="289"/>
    </location>
</feature>
<dbReference type="HAMAP" id="MF_01007">
    <property type="entry name" value="16SrRNA_methyltr_H"/>
    <property type="match status" value="1"/>
</dbReference>
<comment type="subcellular location">
    <subcellularLocation>
        <location evidence="6">Cytoplasm</location>
    </subcellularLocation>
</comment>
<comment type="caution">
    <text evidence="8">The sequence shown here is derived from an EMBL/GenBank/DDBJ whole genome shotgun (WGS) entry which is preliminary data.</text>
</comment>
<keyword evidence="3 6" id="KW-0489">Methyltransferase</keyword>
<dbReference type="PANTHER" id="PTHR11265:SF0">
    <property type="entry name" value="12S RRNA N4-METHYLCYTIDINE METHYLTRANSFERASE"/>
    <property type="match status" value="1"/>
</dbReference>
<keyword evidence="2 6" id="KW-0698">rRNA processing</keyword>
<proteinExistence type="inferred from homology"/>
<dbReference type="Gene3D" id="3.40.50.150">
    <property type="entry name" value="Vaccinia Virus protein VP39"/>
    <property type="match status" value="1"/>
</dbReference>
<evidence type="ECO:0000256" key="6">
    <source>
        <dbReference type="HAMAP-Rule" id="MF_01007"/>
    </source>
</evidence>
<dbReference type="GO" id="GO:0070475">
    <property type="term" value="P:rRNA base methylation"/>
    <property type="evidence" value="ECO:0007669"/>
    <property type="project" value="UniProtKB-UniRule"/>
</dbReference>
<feature type="binding site" evidence="6">
    <location>
        <position position="100"/>
    </location>
    <ligand>
        <name>S-adenosyl-L-methionine</name>
        <dbReference type="ChEBI" id="CHEBI:59789"/>
    </ligand>
</feature>
<comment type="catalytic activity">
    <reaction evidence="6">
        <text>cytidine(1402) in 16S rRNA + S-adenosyl-L-methionine = N(4)-methylcytidine(1402) in 16S rRNA + S-adenosyl-L-homocysteine + H(+)</text>
        <dbReference type="Rhea" id="RHEA:42928"/>
        <dbReference type="Rhea" id="RHEA-COMP:10286"/>
        <dbReference type="Rhea" id="RHEA-COMP:10287"/>
        <dbReference type="ChEBI" id="CHEBI:15378"/>
        <dbReference type="ChEBI" id="CHEBI:57856"/>
        <dbReference type="ChEBI" id="CHEBI:59789"/>
        <dbReference type="ChEBI" id="CHEBI:74506"/>
        <dbReference type="ChEBI" id="CHEBI:82748"/>
        <dbReference type="EC" id="2.1.1.199"/>
    </reaction>
</comment>
<feature type="binding site" evidence="6">
    <location>
        <position position="107"/>
    </location>
    <ligand>
        <name>S-adenosyl-L-methionine</name>
        <dbReference type="ChEBI" id="CHEBI:59789"/>
    </ligand>
</feature>
<keyword evidence="5 6" id="KW-0949">S-adenosyl-L-methionine</keyword>
<evidence type="ECO:0000256" key="3">
    <source>
        <dbReference type="ARBA" id="ARBA00022603"/>
    </source>
</evidence>
<sequence length="289" mass="31059">MSDFHTPVLLQEVVDNLKIKRGGQYIDATVGGGGHAAAILKLGGKLLGIDCDPEAIKAARKSLASACPTTFWRLARGNFKNLEQIAVANGFSQVDGILLDLGVSSHQLETAERGFSFNLNGPLDMRMDPELAVTAADLVNGLNKGELTALFKKFSDEPRAGLIAEAIVKARRQAPIKTGAQLASVVGVRQGNRHPATRVFQALRMAVNDELNNLNQVLPQAVSLLRPGGRLAVISFHSGEDRLVKNFLKDQKIAGNLMMINKKPLMATPAETAANPRSRSAKLRVGEKL</sequence>
<evidence type="ECO:0000256" key="2">
    <source>
        <dbReference type="ARBA" id="ARBA00022552"/>
    </source>
</evidence>
<dbReference type="Pfam" id="PF01795">
    <property type="entry name" value="Methyltransf_5"/>
    <property type="match status" value="1"/>
</dbReference>
<name>A0A2H0WMZ3_9BACT</name>
<evidence type="ECO:0000256" key="4">
    <source>
        <dbReference type="ARBA" id="ARBA00022679"/>
    </source>
</evidence>
<protein>
    <recommendedName>
        <fullName evidence="6">Ribosomal RNA small subunit methyltransferase H</fullName>
        <ecNumber evidence="6">2.1.1.199</ecNumber>
    </recommendedName>
    <alternativeName>
        <fullName evidence="6">16S rRNA m(4)C1402 methyltransferase</fullName>
    </alternativeName>
    <alternativeName>
        <fullName evidence="6">rRNA (cytosine-N(4)-)-methyltransferase RsmH</fullName>
    </alternativeName>
</protein>
<dbReference type="NCBIfam" id="TIGR00006">
    <property type="entry name" value="16S rRNA (cytosine(1402)-N(4))-methyltransferase RsmH"/>
    <property type="match status" value="1"/>
</dbReference>
<dbReference type="Gene3D" id="1.10.150.170">
    <property type="entry name" value="Putative methyltransferase TM0872, insert domain"/>
    <property type="match status" value="1"/>
</dbReference>
<organism evidence="8 9">
    <name type="scientific">Candidatus Shapirobacteria bacterium CG09_land_8_20_14_0_10_47_13</name>
    <dbReference type="NCBI Taxonomy" id="1974481"/>
    <lineage>
        <taxon>Bacteria</taxon>
        <taxon>Candidatus Shapironibacteriota</taxon>
    </lineage>
</organism>
<gene>
    <name evidence="6" type="primary">rsmH</name>
    <name evidence="8" type="ORF">COT65_01250</name>
</gene>
<dbReference type="GO" id="GO:0071424">
    <property type="term" value="F:rRNA (cytosine-N4-)-methyltransferase activity"/>
    <property type="evidence" value="ECO:0007669"/>
    <property type="project" value="UniProtKB-UniRule"/>
</dbReference>
<keyword evidence="4 6" id="KW-0808">Transferase</keyword>
<evidence type="ECO:0000313" key="8">
    <source>
        <dbReference type="EMBL" id="PIS13995.1"/>
    </source>
</evidence>
<dbReference type="InterPro" id="IPR029063">
    <property type="entry name" value="SAM-dependent_MTases_sf"/>
</dbReference>
<dbReference type="PIRSF" id="PIRSF004486">
    <property type="entry name" value="MraW"/>
    <property type="match status" value="1"/>
</dbReference>
<feature type="binding site" evidence="6">
    <location>
        <position position="50"/>
    </location>
    <ligand>
        <name>S-adenosyl-L-methionine</name>
        <dbReference type="ChEBI" id="CHEBI:59789"/>
    </ligand>
</feature>
<dbReference type="SUPFAM" id="SSF81799">
    <property type="entry name" value="Putative methyltransferase TM0872, insert domain"/>
    <property type="match status" value="1"/>
</dbReference>
<dbReference type="Proteomes" id="UP000230033">
    <property type="component" value="Unassembled WGS sequence"/>
</dbReference>
<feature type="binding site" evidence="6">
    <location>
        <position position="79"/>
    </location>
    <ligand>
        <name>S-adenosyl-L-methionine</name>
        <dbReference type="ChEBI" id="CHEBI:59789"/>
    </ligand>
</feature>
<reference evidence="9" key="1">
    <citation type="submission" date="2017-09" db="EMBL/GenBank/DDBJ databases">
        <title>Depth-based differentiation of microbial function through sediment-hosted aquifers and enrichment of novel symbionts in the deep terrestrial subsurface.</title>
        <authorList>
            <person name="Probst A.J."/>
            <person name="Ladd B."/>
            <person name="Jarett J.K."/>
            <person name="Geller-Mcgrath D.E."/>
            <person name="Sieber C.M.K."/>
            <person name="Emerson J.B."/>
            <person name="Anantharaman K."/>
            <person name="Thomas B.C."/>
            <person name="Malmstrom R."/>
            <person name="Stieglmeier M."/>
            <person name="Klingl A."/>
            <person name="Woyke T."/>
            <person name="Ryan C.M."/>
            <person name="Banfield J.F."/>
        </authorList>
    </citation>
    <scope>NUCLEOTIDE SEQUENCE [LARGE SCALE GENOMIC DNA]</scope>
</reference>
<comment type="function">
    <text evidence="6">Specifically methylates the N4 position of cytidine in position 1402 (C1402) of 16S rRNA.</text>
</comment>
<evidence type="ECO:0000256" key="5">
    <source>
        <dbReference type="ARBA" id="ARBA00022691"/>
    </source>
</evidence>
<dbReference type="EC" id="2.1.1.199" evidence="6"/>
<comment type="similarity">
    <text evidence="1 6">Belongs to the methyltransferase superfamily. RsmH family.</text>
</comment>
<dbReference type="EMBL" id="PEZJ01000016">
    <property type="protein sequence ID" value="PIS13995.1"/>
    <property type="molecule type" value="Genomic_DNA"/>
</dbReference>
<keyword evidence="6" id="KW-0963">Cytoplasm</keyword>
<evidence type="ECO:0000256" key="1">
    <source>
        <dbReference type="ARBA" id="ARBA00010396"/>
    </source>
</evidence>
<evidence type="ECO:0000313" key="9">
    <source>
        <dbReference type="Proteomes" id="UP000230033"/>
    </source>
</evidence>
<dbReference type="InterPro" id="IPR023397">
    <property type="entry name" value="SAM-dep_MeTrfase_MraW_recog"/>
</dbReference>
<dbReference type="InterPro" id="IPR002903">
    <property type="entry name" value="RsmH"/>
</dbReference>
<feature type="binding site" evidence="6">
    <location>
        <begin position="33"/>
        <end position="35"/>
    </location>
    <ligand>
        <name>S-adenosyl-L-methionine</name>
        <dbReference type="ChEBI" id="CHEBI:59789"/>
    </ligand>
</feature>
<dbReference type="GO" id="GO:0005737">
    <property type="term" value="C:cytoplasm"/>
    <property type="evidence" value="ECO:0007669"/>
    <property type="project" value="UniProtKB-SubCell"/>
</dbReference>
<evidence type="ECO:0000256" key="7">
    <source>
        <dbReference type="SAM" id="MobiDB-lite"/>
    </source>
</evidence>
<dbReference type="AlphaFoldDB" id="A0A2H0WMZ3"/>
<accession>A0A2H0WMZ3</accession>
<dbReference type="SUPFAM" id="SSF53335">
    <property type="entry name" value="S-adenosyl-L-methionine-dependent methyltransferases"/>
    <property type="match status" value="1"/>
</dbReference>